<protein>
    <submittedName>
        <fullName evidence="4">M64 family metallo-endopeptidase</fullName>
    </submittedName>
</protein>
<evidence type="ECO:0000313" key="4">
    <source>
        <dbReference type="EMBL" id="MCB7388804.1"/>
    </source>
</evidence>
<keyword evidence="5" id="KW-1185">Reference proteome</keyword>
<dbReference type="InterPro" id="IPR024079">
    <property type="entry name" value="MetalloPept_cat_dom_sf"/>
</dbReference>
<sequence>MKFKKRINKLYPLLLAIGLIFSMVFSPVCTVTGFAADVPQIEETDNNGNNPETPEIVPEGEDSQSSDLIPPSENMVPDIQIPMVESPEESVAEQPSNSAEPAKEKAAPQQTYPLELVYGDENLSDEDAFVLLIFGDGFTENEQGNFFTEAKTTAEYVMNTSPYDEFKDVFKIYAMGVVSNESGARADKATNQEQANADTRDTYFGTSFWSGGMQRLLTVSSAGAAEANRLKNQFLPAADFNVIIVNSETYGGSGGQVCVASLNSESLEMMLHELGHTIANLADEYFAGKDYAREYANMTKNNDPETIKWKRFIGKNGVGIYEYDDGGNGWYRPHESCKMRYLGEQYAFCEVCKEALRNAFSSYSQITKLFYQQYADILHEDGEPKDIREYFIIRKGDSEATGDQLGDGFTLEYKDSIGNVLPGAPTEAGNYTVTAAYSGDASYDSVSLTTNFTIEPADLITLSVADKVYDGTPVTLDFSVDYDKEYYTKAHYTGKIDYSSKIIRSYDSDEAPIVPGKYEVTLTAYDKESDKLVSVKKASYAIKFKTSTIYNHDTNDYPGAMPYYNNKTLVFAGEGFTADQQDEFEAIAKKYVEYFRNTEPYKEADIHFNYHTVETVSNESGISTPSSAKDTYFSMSLDENGKLIPSTDPDKDSVGGASYVGYYQITSYYTATVVIVNEDNVSENAAVANSRLTVFSGTSESDMDFAAKELFNHFTGQPIGYRADSDEAAAAQRVEFLKFLYYTWYGTDYAPVLSRAYNETFVEDGTAYDLAPYFYTYVLGTAADGVSYTMTYYEDNNGVPGTKLDSAPSKAGNYFAFAELNMDEGRHYKKVTVNGETYSIPPSRGLTPYTIQPVKEEENPGDDNKPGGNKPDDSNKPVPPDKQNKNPQTGDSSPIMVYSVLGLGALTLIITLTYRRRRIK</sequence>
<evidence type="ECO:0000256" key="3">
    <source>
        <dbReference type="SAM" id="SignalP"/>
    </source>
</evidence>
<proteinExistence type="predicted"/>
<feature type="signal peptide" evidence="3">
    <location>
        <begin position="1"/>
        <end position="30"/>
    </location>
</feature>
<keyword evidence="2" id="KW-1133">Transmembrane helix</keyword>
<keyword evidence="3" id="KW-0732">Signal</keyword>
<accession>A0ABS8DKT0</accession>
<dbReference type="Gene3D" id="3.40.390.10">
    <property type="entry name" value="Collagenase (Catalytic Domain)"/>
    <property type="match status" value="2"/>
</dbReference>
<feature type="compositionally biased region" description="Basic and acidic residues" evidence="1">
    <location>
        <begin position="854"/>
        <end position="875"/>
    </location>
</feature>
<dbReference type="Pfam" id="PF09471">
    <property type="entry name" value="Peptidase_M64"/>
    <property type="match status" value="2"/>
</dbReference>
<feature type="transmembrane region" description="Helical" evidence="2">
    <location>
        <begin position="895"/>
        <end position="914"/>
    </location>
</feature>
<name>A0ABS8DKT0_9FIRM</name>
<dbReference type="EMBL" id="JAJCIS010000015">
    <property type="protein sequence ID" value="MCB7388804.1"/>
    <property type="molecule type" value="Genomic_DNA"/>
</dbReference>
<reference evidence="4 5" key="1">
    <citation type="submission" date="2021-10" db="EMBL/GenBank/DDBJ databases">
        <title>Collection of gut derived symbiotic bacterial strains cultured from healthy donors.</title>
        <authorList>
            <person name="Lin H."/>
            <person name="Littmann E."/>
            <person name="Kohout C."/>
            <person name="Pamer E.G."/>
        </authorList>
    </citation>
    <scope>NUCLEOTIDE SEQUENCE [LARGE SCALE GENOMIC DNA]</scope>
    <source>
        <strain evidence="4 5">DFI.1.165</strain>
    </source>
</reference>
<keyword evidence="2" id="KW-0472">Membrane</keyword>
<organism evidence="4 5">
    <name type="scientific">Bariatricus massiliensis</name>
    <dbReference type="NCBI Taxonomy" id="1745713"/>
    <lineage>
        <taxon>Bacteria</taxon>
        <taxon>Bacillati</taxon>
        <taxon>Bacillota</taxon>
        <taxon>Clostridia</taxon>
        <taxon>Lachnospirales</taxon>
        <taxon>Lachnospiraceae</taxon>
        <taxon>Bariatricus</taxon>
    </lineage>
</organism>
<evidence type="ECO:0000256" key="2">
    <source>
        <dbReference type="SAM" id="Phobius"/>
    </source>
</evidence>
<dbReference type="RefSeq" id="WP_066738254.1">
    <property type="nucleotide sequence ID" value="NZ_JAJCIQ010000015.1"/>
</dbReference>
<gene>
    <name evidence="4" type="ORF">LIZ65_16070</name>
</gene>
<evidence type="ECO:0000256" key="1">
    <source>
        <dbReference type="SAM" id="MobiDB-lite"/>
    </source>
</evidence>
<dbReference type="Proteomes" id="UP001299546">
    <property type="component" value="Unassembled WGS sequence"/>
</dbReference>
<dbReference type="InterPro" id="IPR019026">
    <property type="entry name" value="Peptidase_M64_IgA"/>
</dbReference>
<feature type="region of interest" description="Disordered" evidence="1">
    <location>
        <begin position="41"/>
        <end position="108"/>
    </location>
</feature>
<comment type="caution">
    <text evidence="4">The sequence shown here is derived from an EMBL/GenBank/DDBJ whole genome shotgun (WGS) entry which is preliminary data.</text>
</comment>
<evidence type="ECO:0000313" key="5">
    <source>
        <dbReference type="Proteomes" id="UP001299546"/>
    </source>
</evidence>
<feature type="chain" id="PRO_5046390550" evidence="3">
    <location>
        <begin position="31"/>
        <end position="920"/>
    </location>
</feature>
<feature type="region of interest" description="Disordered" evidence="1">
    <location>
        <begin position="854"/>
        <end position="894"/>
    </location>
</feature>
<keyword evidence="2" id="KW-0812">Transmembrane</keyword>